<feature type="domain" description="DNA mismatch repair protein HSM3 C-terminal" evidence="9">
    <location>
        <begin position="322"/>
        <end position="475"/>
    </location>
</feature>
<dbReference type="Pfam" id="PF18794">
    <property type="entry name" value="HSM3_C"/>
    <property type="match status" value="1"/>
</dbReference>
<feature type="domain" description="DNA mismatch repair protein HSM3 N-terminal" evidence="10">
    <location>
        <begin position="10"/>
        <end position="250"/>
    </location>
</feature>
<dbReference type="AlphaFoldDB" id="A0A167CAZ7"/>
<keyword evidence="4" id="KW-0963">Cytoplasm</keyword>
<dbReference type="InterPro" id="IPR016024">
    <property type="entry name" value="ARM-type_fold"/>
</dbReference>
<evidence type="ECO:0000256" key="1">
    <source>
        <dbReference type="ARBA" id="ARBA00004496"/>
    </source>
</evidence>
<evidence type="ECO:0000256" key="8">
    <source>
        <dbReference type="ARBA" id="ARBA00024671"/>
    </source>
</evidence>
<comment type="subcellular location">
    <subcellularLocation>
        <location evidence="1">Cytoplasm</location>
    </subcellularLocation>
</comment>
<evidence type="ECO:0000259" key="10">
    <source>
        <dbReference type="Pfam" id="PF18795"/>
    </source>
</evidence>
<dbReference type="InterPro" id="IPR040752">
    <property type="entry name" value="HSM3_C"/>
</dbReference>
<dbReference type="KEGG" id="slb:AWJ20_4260"/>
<dbReference type="GO" id="GO:0006281">
    <property type="term" value="P:DNA repair"/>
    <property type="evidence" value="ECO:0007669"/>
    <property type="project" value="UniProtKB-KW"/>
</dbReference>
<dbReference type="GO" id="GO:0005737">
    <property type="term" value="C:cytoplasm"/>
    <property type="evidence" value="ECO:0007669"/>
    <property type="project" value="UniProtKB-SubCell"/>
</dbReference>
<dbReference type="GeneID" id="30036373"/>
<evidence type="ECO:0000256" key="3">
    <source>
        <dbReference type="ARBA" id="ARBA00019167"/>
    </source>
</evidence>
<evidence type="ECO:0000256" key="5">
    <source>
        <dbReference type="ARBA" id="ARBA00022763"/>
    </source>
</evidence>
<evidence type="ECO:0000313" key="12">
    <source>
        <dbReference type="Proteomes" id="UP000189580"/>
    </source>
</evidence>
<dbReference type="EMBL" id="CP014500">
    <property type="protein sequence ID" value="ANB11449.1"/>
    <property type="molecule type" value="Genomic_DNA"/>
</dbReference>
<comment type="function">
    <text evidence="8">Involved in DNA mismatch repair in slow-growing cells. Acts as a chaperone during the assembly of the 26S proteasome, specifically of the base subcomplex of the 19S regulatory complex (RC).</text>
</comment>
<reference evidence="11 12" key="1">
    <citation type="submission" date="2016-02" db="EMBL/GenBank/DDBJ databases">
        <title>Complete genome sequence and transcriptome regulation of the pentose utilising yeast Sugiyamaella lignohabitans.</title>
        <authorList>
            <person name="Bellasio M."/>
            <person name="Peymann A."/>
            <person name="Valli M."/>
            <person name="Sipitzky M."/>
            <person name="Graf A."/>
            <person name="Sauer M."/>
            <person name="Marx H."/>
            <person name="Mattanovich D."/>
        </authorList>
    </citation>
    <scope>NUCLEOTIDE SEQUENCE [LARGE SCALE GENOMIC DNA]</scope>
    <source>
        <strain evidence="11 12">CBS 10342</strain>
    </source>
</reference>
<dbReference type="Pfam" id="PF18795">
    <property type="entry name" value="HSM3_N"/>
    <property type="match status" value="1"/>
</dbReference>
<evidence type="ECO:0000256" key="7">
    <source>
        <dbReference type="ARBA" id="ARBA00023204"/>
    </source>
</evidence>
<dbReference type="InterPro" id="IPR041335">
    <property type="entry name" value="HSM3_N"/>
</dbReference>
<name>A0A167CAZ7_9ASCO</name>
<dbReference type="Proteomes" id="UP000189580">
    <property type="component" value="Chromosome c"/>
</dbReference>
<keyword evidence="5" id="KW-0227">DNA damage</keyword>
<evidence type="ECO:0000256" key="4">
    <source>
        <dbReference type="ARBA" id="ARBA00022490"/>
    </source>
</evidence>
<keyword evidence="6" id="KW-0143">Chaperone</keyword>
<comment type="similarity">
    <text evidence="2">Belongs to the proteasome subunit S5B/HSM3 family.</text>
</comment>
<dbReference type="RefSeq" id="XP_018733926.1">
    <property type="nucleotide sequence ID" value="XM_018881325.1"/>
</dbReference>
<dbReference type="Gene3D" id="1.25.40.580">
    <property type="match status" value="1"/>
</dbReference>
<dbReference type="OrthoDB" id="4074002at2759"/>
<dbReference type="Gene3D" id="1.25.10.50">
    <property type="match status" value="1"/>
</dbReference>
<evidence type="ECO:0000313" key="11">
    <source>
        <dbReference type="EMBL" id="ANB11449.1"/>
    </source>
</evidence>
<organism evidence="11 12">
    <name type="scientific">Sugiyamaella lignohabitans</name>
    <dbReference type="NCBI Taxonomy" id="796027"/>
    <lineage>
        <taxon>Eukaryota</taxon>
        <taxon>Fungi</taxon>
        <taxon>Dikarya</taxon>
        <taxon>Ascomycota</taxon>
        <taxon>Saccharomycotina</taxon>
        <taxon>Dipodascomycetes</taxon>
        <taxon>Dipodascales</taxon>
        <taxon>Trichomonascaceae</taxon>
        <taxon>Sugiyamaella</taxon>
    </lineage>
</organism>
<sequence>MAEQTDSIVQNVITHLTAVLSKETSFDSLILQRADTKLSLDNSLLIEDAANGDKILQSLLPLLITVLRTPLDGVDYGLVVSLLSTVLSHKSYAEVVQFISQNDLIEGLQSGVSHLQIACINQITKANPPDILANTPVILVLVKLIASRQVESEVVYAVQKALSLLASFGHLVRRRLFSGDSLEILTSSLFNGDSILQARLMNLITDVLPFDKAPNQYIPTELIAFPPEGISHDDDLLLVLNKIQFYRDIISNPHPSTLITSISPQIEAVAVLYSKLENDPVMESFLTNETLAFFGVLSSTYMAVFRELDVKYKLTHTLESSQLNFNNAATNMFLSLLSPRYVYEFLSDTIRLIPLRAHTVRVLRNLVKHEPSFQLLVSGSCALADQTKIVELPYLELMALLVPITATTWGVNGLVRWPKVVDAILFKEDVRDKDSVSYRREVFDNLVKSPSQSLGVWNEPIRTKYRELVHGVVHREAHAAVADESAS</sequence>
<evidence type="ECO:0000256" key="6">
    <source>
        <dbReference type="ARBA" id="ARBA00023186"/>
    </source>
</evidence>
<keyword evidence="7" id="KW-0234">DNA repair</keyword>
<protein>
    <recommendedName>
        <fullName evidence="3">DNA mismatch repair protein HSM3</fullName>
    </recommendedName>
</protein>
<dbReference type="SUPFAM" id="SSF48371">
    <property type="entry name" value="ARM repeat"/>
    <property type="match status" value="1"/>
</dbReference>
<keyword evidence="12" id="KW-1185">Reference proteome</keyword>
<evidence type="ECO:0000256" key="2">
    <source>
        <dbReference type="ARBA" id="ARBA00006823"/>
    </source>
</evidence>
<proteinExistence type="inferred from homology"/>
<gene>
    <name evidence="11" type="primary">HSM3</name>
    <name evidence="11" type="ORF">AWJ20_4260</name>
</gene>
<accession>A0A167CAZ7</accession>
<evidence type="ECO:0000259" key="9">
    <source>
        <dbReference type="Pfam" id="PF18794"/>
    </source>
</evidence>